<evidence type="ECO:0000313" key="2">
    <source>
        <dbReference type="Proteomes" id="UP001359559"/>
    </source>
</evidence>
<evidence type="ECO:0000313" key="1">
    <source>
        <dbReference type="EMBL" id="KAK7302796.1"/>
    </source>
</evidence>
<gene>
    <name evidence="1" type="ORF">RJT34_13692</name>
</gene>
<name>A0AAN9PLP6_CLITE</name>
<keyword evidence="2" id="KW-1185">Reference proteome</keyword>
<dbReference type="Proteomes" id="UP001359559">
    <property type="component" value="Unassembled WGS sequence"/>
</dbReference>
<accession>A0AAN9PLP6</accession>
<comment type="caution">
    <text evidence="1">The sequence shown here is derived from an EMBL/GenBank/DDBJ whole genome shotgun (WGS) entry which is preliminary data.</text>
</comment>
<protein>
    <submittedName>
        <fullName evidence="1">Uncharacterized protein</fullName>
    </submittedName>
</protein>
<proteinExistence type="predicted"/>
<dbReference type="EMBL" id="JAYKXN010000003">
    <property type="protein sequence ID" value="KAK7302796.1"/>
    <property type="molecule type" value="Genomic_DNA"/>
</dbReference>
<sequence length="71" mass="7781">MTLSMQIHLRPVPFIAPFIVLANRSTLSGTIIRFLHLGESLVTFEAFTEGGIWLEVGGCLAVESKEGYVLC</sequence>
<dbReference type="AlphaFoldDB" id="A0AAN9PLP6"/>
<reference evidence="1 2" key="1">
    <citation type="submission" date="2024-01" db="EMBL/GenBank/DDBJ databases">
        <title>The genomes of 5 underutilized Papilionoideae crops provide insights into root nodulation and disease resistance.</title>
        <authorList>
            <person name="Yuan L."/>
        </authorList>
    </citation>
    <scope>NUCLEOTIDE SEQUENCE [LARGE SCALE GENOMIC DNA]</scope>
    <source>
        <strain evidence="1">LY-2023</strain>
        <tissue evidence="1">Leaf</tissue>
    </source>
</reference>
<organism evidence="1 2">
    <name type="scientific">Clitoria ternatea</name>
    <name type="common">Butterfly pea</name>
    <dbReference type="NCBI Taxonomy" id="43366"/>
    <lineage>
        <taxon>Eukaryota</taxon>
        <taxon>Viridiplantae</taxon>
        <taxon>Streptophyta</taxon>
        <taxon>Embryophyta</taxon>
        <taxon>Tracheophyta</taxon>
        <taxon>Spermatophyta</taxon>
        <taxon>Magnoliopsida</taxon>
        <taxon>eudicotyledons</taxon>
        <taxon>Gunneridae</taxon>
        <taxon>Pentapetalae</taxon>
        <taxon>rosids</taxon>
        <taxon>fabids</taxon>
        <taxon>Fabales</taxon>
        <taxon>Fabaceae</taxon>
        <taxon>Papilionoideae</taxon>
        <taxon>50 kb inversion clade</taxon>
        <taxon>NPAAA clade</taxon>
        <taxon>indigoferoid/millettioid clade</taxon>
        <taxon>Phaseoleae</taxon>
        <taxon>Clitoria</taxon>
    </lineage>
</organism>